<dbReference type="Pfam" id="PF00122">
    <property type="entry name" value="E1-E2_ATPase"/>
    <property type="match status" value="1"/>
</dbReference>
<dbReference type="AlphaFoldDB" id="A0A9K3LC18"/>
<evidence type="ECO:0000313" key="2">
    <source>
        <dbReference type="EMBL" id="KAG7358491.1"/>
    </source>
</evidence>
<evidence type="ECO:0000313" key="3">
    <source>
        <dbReference type="Proteomes" id="UP000693970"/>
    </source>
</evidence>
<evidence type="ECO:0000259" key="1">
    <source>
        <dbReference type="Pfam" id="PF00122"/>
    </source>
</evidence>
<dbReference type="Proteomes" id="UP000693970">
    <property type="component" value="Unassembled WGS sequence"/>
</dbReference>
<protein>
    <submittedName>
        <fullName evidence="2">E1-E2 ATPase-domain containing protein</fullName>
    </submittedName>
</protein>
<reference evidence="2" key="1">
    <citation type="journal article" date="2021" name="Sci. Rep.">
        <title>Diploid genomic architecture of Nitzschia inconspicua, an elite biomass production diatom.</title>
        <authorList>
            <person name="Oliver A."/>
            <person name="Podell S."/>
            <person name="Pinowska A."/>
            <person name="Traller J.C."/>
            <person name="Smith S.R."/>
            <person name="McClure R."/>
            <person name="Beliaev A."/>
            <person name="Bohutskyi P."/>
            <person name="Hill E.A."/>
            <person name="Rabines A."/>
            <person name="Zheng H."/>
            <person name="Allen L.Z."/>
            <person name="Kuo A."/>
            <person name="Grigoriev I.V."/>
            <person name="Allen A.E."/>
            <person name="Hazlebeck D."/>
            <person name="Allen E.E."/>
        </authorList>
    </citation>
    <scope>NUCLEOTIDE SEQUENCE</scope>
    <source>
        <strain evidence="2">Hildebrandi</strain>
    </source>
</reference>
<feature type="domain" description="P-type ATPase A" evidence="1">
    <location>
        <begin position="130"/>
        <end position="239"/>
    </location>
</feature>
<keyword evidence="3" id="KW-1185">Reference proteome</keyword>
<sequence length="266" mass="29291">MAYNRKSPPTSNRLYKEEKEDFSVQTPVELFCENQTSVDNTSRRMTSSASVIDQIWTDIIVFDSVGAVEQGTKSLQSQLQAGWTTDQASQRREQDGSFNVVKPPIDCPNWLCILLPCINHLASMKAFKAIQPDDAEVLRNSKWIRYDAASLVTGDVIRLEEGDLVPADCVVISIEDDDDLLVDLAAVTGHERPKSISKSASTRSKRQLYMGGRVVQGRATAMVTAVGPQTMLATLIRETRFPPKEPILEVSMDGSGESGIPLESIS</sequence>
<dbReference type="InterPro" id="IPR059000">
    <property type="entry name" value="ATPase_P-type_domA"/>
</dbReference>
<accession>A0A9K3LC18</accession>
<organism evidence="2 3">
    <name type="scientific">Nitzschia inconspicua</name>
    <dbReference type="NCBI Taxonomy" id="303405"/>
    <lineage>
        <taxon>Eukaryota</taxon>
        <taxon>Sar</taxon>
        <taxon>Stramenopiles</taxon>
        <taxon>Ochrophyta</taxon>
        <taxon>Bacillariophyta</taxon>
        <taxon>Bacillariophyceae</taxon>
        <taxon>Bacillariophycidae</taxon>
        <taxon>Bacillariales</taxon>
        <taxon>Bacillariaceae</taxon>
        <taxon>Nitzschia</taxon>
    </lineage>
</organism>
<reference evidence="2" key="2">
    <citation type="submission" date="2021-04" db="EMBL/GenBank/DDBJ databases">
        <authorList>
            <person name="Podell S."/>
        </authorList>
    </citation>
    <scope>NUCLEOTIDE SEQUENCE</scope>
    <source>
        <strain evidence="2">Hildebrandi</strain>
    </source>
</reference>
<dbReference type="EMBL" id="JAGRRH010000014">
    <property type="protein sequence ID" value="KAG7358491.1"/>
    <property type="molecule type" value="Genomic_DNA"/>
</dbReference>
<name>A0A9K3LC18_9STRA</name>
<proteinExistence type="predicted"/>
<dbReference type="OrthoDB" id="116380at2759"/>
<gene>
    <name evidence="2" type="ORF">IV203_015080</name>
</gene>
<comment type="caution">
    <text evidence="2">The sequence shown here is derived from an EMBL/GenBank/DDBJ whole genome shotgun (WGS) entry which is preliminary data.</text>
</comment>
<dbReference type="PANTHER" id="PTHR42861">
    <property type="entry name" value="CALCIUM-TRANSPORTING ATPASE"/>
    <property type="match status" value="1"/>
</dbReference>